<dbReference type="PANTHER" id="PTHR42680">
    <property type="entry name" value="DCTP DEAMINASE"/>
    <property type="match status" value="1"/>
</dbReference>
<dbReference type="Proteomes" id="UP001595536">
    <property type="component" value="Unassembled WGS sequence"/>
</dbReference>
<evidence type="ECO:0000313" key="3">
    <source>
        <dbReference type="EMBL" id="MFC3267241.1"/>
    </source>
</evidence>
<reference evidence="4" key="1">
    <citation type="journal article" date="2019" name="Int. J. Syst. Evol. Microbiol.">
        <title>The Global Catalogue of Microorganisms (GCM) 10K type strain sequencing project: providing services to taxonomists for standard genome sequencing and annotation.</title>
        <authorList>
            <consortium name="The Broad Institute Genomics Platform"/>
            <consortium name="The Broad Institute Genome Sequencing Center for Infectious Disease"/>
            <person name="Wu L."/>
            <person name="Ma J."/>
        </authorList>
    </citation>
    <scope>NUCLEOTIDE SEQUENCE [LARGE SCALE GENOMIC DNA]</scope>
    <source>
        <strain evidence="4">CCM 7941</strain>
    </source>
</reference>
<dbReference type="Pfam" id="PF22769">
    <property type="entry name" value="DCD"/>
    <property type="match status" value="1"/>
</dbReference>
<dbReference type="CDD" id="cd07557">
    <property type="entry name" value="trimeric_dUTPase"/>
    <property type="match status" value="1"/>
</dbReference>
<dbReference type="InterPro" id="IPR011962">
    <property type="entry name" value="dCTP_deaminase"/>
</dbReference>
<keyword evidence="2" id="KW-0546">Nucleotide metabolism</keyword>
<evidence type="ECO:0000256" key="1">
    <source>
        <dbReference type="ARBA" id="ARBA00022801"/>
    </source>
</evidence>
<dbReference type="EMBL" id="JBHRUV010000098">
    <property type="protein sequence ID" value="MFC3267241.1"/>
    <property type="molecule type" value="Genomic_DNA"/>
</dbReference>
<organism evidence="3 4">
    <name type="scientific">Camelimonas abortus</name>
    <dbReference type="NCBI Taxonomy" id="1017184"/>
    <lineage>
        <taxon>Bacteria</taxon>
        <taxon>Pseudomonadati</taxon>
        <taxon>Pseudomonadota</taxon>
        <taxon>Alphaproteobacteria</taxon>
        <taxon>Hyphomicrobiales</taxon>
        <taxon>Chelatococcaceae</taxon>
        <taxon>Camelimonas</taxon>
    </lineage>
</organism>
<dbReference type="Gene3D" id="2.70.40.10">
    <property type="match status" value="1"/>
</dbReference>
<dbReference type="InterPro" id="IPR036157">
    <property type="entry name" value="dUTPase-like_sf"/>
</dbReference>
<dbReference type="InterPro" id="IPR033704">
    <property type="entry name" value="dUTPase_trimeric"/>
</dbReference>
<protein>
    <submittedName>
        <fullName evidence="3">dCTP deaminase</fullName>
    </submittedName>
</protein>
<dbReference type="SUPFAM" id="SSF51283">
    <property type="entry name" value="dUTPase-like"/>
    <property type="match status" value="1"/>
</dbReference>
<keyword evidence="1" id="KW-0378">Hydrolase</keyword>
<sequence>MILSAATIRAIQPVRPFCEHTIHNGRSYGLSHAGYDVRIKQDVFLRAGEFSLASTVEHFEMPDDVLAIVHDKSTWARQGLSVFNTVIEPGWHGWLTLELKNQHHTNHIRIAAGDPIAQVVFQRLDMPTVPYAGKYQSQPDRPVEAILERSAE</sequence>
<evidence type="ECO:0000256" key="2">
    <source>
        <dbReference type="ARBA" id="ARBA00023080"/>
    </source>
</evidence>
<dbReference type="PANTHER" id="PTHR42680:SF3">
    <property type="entry name" value="DCTP DEAMINASE"/>
    <property type="match status" value="1"/>
</dbReference>
<evidence type="ECO:0000313" key="4">
    <source>
        <dbReference type="Proteomes" id="UP001595536"/>
    </source>
</evidence>
<accession>A0ABV7LIF4</accession>
<proteinExistence type="predicted"/>
<dbReference type="RefSeq" id="WP_376828571.1">
    <property type="nucleotide sequence ID" value="NZ_JBHLWR010000003.1"/>
</dbReference>
<gene>
    <name evidence="3" type="ORF">ACFOEX_12910</name>
</gene>
<comment type="caution">
    <text evidence="3">The sequence shown here is derived from an EMBL/GenBank/DDBJ whole genome shotgun (WGS) entry which is preliminary data.</text>
</comment>
<keyword evidence="4" id="KW-1185">Reference proteome</keyword>
<name>A0ABV7LIF4_9HYPH</name>